<dbReference type="GO" id="GO:0005886">
    <property type="term" value="C:plasma membrane"/>
    <property type="evidence" value="ECO:0007669"/>
    <property type="project" value="TreeGrafter"/>
</dbReference>
<dbReference type="GO" id="GO:0005524">
    <property type="term" value="F:ATP binding"/>
    <property type="evidence" value="ECO:0007669"/>
    <property type="project" value="UniProtKB-KW"/>
</dbReference>
<dbReference type="Gene3D" id="3.40.50.10330">
    <property type="entry name" value="Probable inorganic polyphosphate/atp-NAD kinase, domain 1"/>
    <property type="match status" value="1"/>
</dbReference>
<keyword evidence="9" id="KW-0460">Magnesium</keyword>
<dbReference type="Gene3D" id="2.60.200.40">
    <property type="match status" value="1"/>
</dbReference>
<dbReference type="AlphaFoldDB" id="A0A7X2NSP0"/>
<evidence type="ECO:0000256" key="8">
    <source>
        <dbReference type="ARBA" id="ARBA00022840"/>
    </source>
</evidence>
<evidence type="ECO:0000256" key="3">
    <source>
        <dbReference type="ARBA" id="ARBA00022516"/>
    </source>
</evidence>
<name>A0A7X2NSP0_9FIRM</name>
<sequence>MIETDMVKKRVLFLANLTSGTGSIRQQFPEVLTILASHGCETLVYPIDPAAGLTSEKILSEAERHYDCILVAGGDGTLNHVINAMMHLDIHVPISYLPAGSANDFSKTLTGGKALSVQEIAESTAGSHVYAYDIGKFGDSYFNYIAAFGAFTNVSYETSQKSKNRFGYNAYVLETIANLQSGLSYRETMQIEHDGIIETGDYIFGAVCNTTSIGGMETPLLKDTKLDDGLFECLLIKAPNNLIDYNSIMADFNGRTSFSKNPFATVFQTRSVTFRPANPIAWTLDGEDGGSHQEVAVSVVPQGMKILIPEETQES</sequence>
<keyword evidence="8" id="KW-0067">ATP-binding</keyword>
<keyword evidence="6" id="KW-0547">Nucleotide-binding</keyword>
<evidence type="ECO:0000313" key="15">
    <source>
        <dbReference type="Proteomes" id="UP000461880"/>
    </source>
</evidence>
<keyword evidence="12" id="KW-1208">Phospholipid metabolism</keyword>
<dbReference type="EMBL" id="VUMN01000015">
    <property type="protein sequence ID" value="MSS58740.1"/>
    <property type="molecule type" value="Genomic_DNA"/>
</dbReference>
<dbReference type="Pfam" id="PF19279">
    <property type="entry name" value="YegS_C"/>
    <property type="match status" value="1"/>
</dbReference>
<evidence type="ECO:0000256" key="9">
    <source>
        <dbReference type="ARBA" id="ARBA00022842"/>
    </source>
</evidence>
<dbReference type="Pfam" id="PF00781">
    <property type="entry name" value="DAGK_cat"/>
    <property type="match status" value="1"/>
</dbReference>
<comment type="caution">
    <text evidence="14">The sequence shown here is derived from an EMBL/GenBank/DDBJ whole genome shotgun (WGS) entry which is preliminary data.</text>
</comment>
<dbReference type="GO" id="GO:0004143">
    <property type="term" value="F:ATP-dependent diacylglycerol kinase activity"/>
    <property type="evidence" value="ECO:0007669"/>
    <property type="project" value="TreeGrafter"/>
</dbReference>
<dbReference type="PANTHER" id="PTHR12358">
    <property type="entry name" value="SPHINGOSINE KINASE"/>
    <property type="match status" value="1"/>
</dbReference>
<dbReference type="PANTHER" id="PTHR12358:SF106">
    <property type="entry name" value="LIPID KINASE YEGS"/>
    <property type="match status" value="1"/>
</dbReference>
<dbReference type="InterPro" id="IPR050187">
    <property type="entry name" value="Lipid_Phosphate_FormReg"/>
</dbReference>
<dbReference type="SUPFAM" id="SSF111331">
    <property type="entry name" value="NAD kinase/diacylglycerol kinase-like"/>
    <property type="match status" value="1"/>
</dbReference>
<gene>
    <name evidence="14" type="ORF">FYJ51_07450</name>
</gene>
<dbReference type="RefSeq" id="WP_154504633.1">
    <property type="nucleotide sequence ID" value="NZ_VUMN01000015.1"/>
</dbReference>
<dbReference type="InterPro" id="IPR016064">
    <property type="entry name" value="NAD/diacylglycerol_kinase_sf"/>
</dbReference>
<evidence type="ECO:0000256" key="7">
    <source>
        <dbReference type="ARBA" id="ARBA00022777"/>
    </source>
</evidence>
<evidence type="ECO:0000256" key="2">
    <source>
        <dbReference type="ARBA" id="ARBA00005983"/>
    </source>
</evidence>
<keyword evidence="11" id="KW-0594">Phospholipid biosynthesis</keyword>
<protein>
    <submittedName>
        <fullName evidence="14">YegS/Rv2252/BmrU family lipid kinase</fullName>
    </submittedName>
</protein>
<accession>A0A7X2NSP0</accession>
<evidence type="ECO:0000256" key="6">
    <source>
        <dbReference type="ARBA" id="ARBA00022741"/>
    </source>
</evidence>
<dbReference type="InterPro" id="IPR017438">
    <property type="entry name" value="ATP-NAD_kinase_N"/>
</dbReference>
<evidence type="ECO:0000256" key="4">
    <source>
        <dbReference type="ARBA" id="ARBA00022679"/>
    </source>
</evidence>
<keyword evidence="15" id="KW-1185">Reference proteome</keyword>
<dbReference type="PROSITE" id="PS50146">
    <property type="entry name" value="DAGK"/>
    <property type="match status" value="1"/>
</dbReference>
<feature type="domain" description="DAGKc" evidence="13">
    <location>
        <begin position="6"/>
        <end position="141"/>
    </location>
</feature>
<comment type="similarity">
    <text evidence="2">Belongs to the diacylglycerol/lipid kinase family.</text>
</comment>
<evidence type="ECO:0000256" key="10">
    <source>
        <dbReference type="ARBA" id="ARBA00023098"/>
    </source>
</evidence>
<dbReference type="GO" id="GO:0008654">
    <property type="term" value="P:phospholipid biosynthetic process"/>
    <property type="evidence" value="ECO:0007669"/>
    <property type="project" value="UniProtKB-KW"/>
</dbReference>
<keyword evidence="3" id="KW-0444">Lipid biosynthesis</keyword>
<keyword evidence="5" id="KW-0479">Metal-binding</keyword>
<proteinExistence type="inferred from homology"/>
<dbReference type="InterPro" id="IPR045540">
    <property type="entry name" value="YegS/DAGK_C"/>
</dbReference>
<dbReference type="NCBIfam" id="TIGR00147">
    <property type="entry name" value="YegS/Rv2252/BmrU family lipid kinase"/>
    <property type="match status" value="1"/>
</dbReference>
<evidence type="ECO:0000259" key="13">
    <source>
        <dbReference type="PROSITE" id="PS50146"/>
    </source>
</evidence>
<comment type="cofactor">
    <cofactor evidence="1">
        <name>Mg(2+)</name>
        <dbReference type="ChEBI" id="CHEBI:18420"/>
    </cofactor>
</comment>
<dbReference type="Proteomes" id="UP000461880">
    <property type="component" value="Unassembled WGS sequence"/>
</dbReference>
<evidence type="ECO:0000256" key="1">
    <source>
        <dbReference type="ARBA" id="ARBA00001946"/>
    </source>
</evidence>
<dbReference type="SMART" id="SM00046">
    <property type="entry name" value="DAGKc"/>
    <property type="match status" value="1"/>
</dbReference>
<reference evidence="14 15" key="1">
    <citation type="submission" date="2019-08" db="EMBL/GenBank/DDBJ databases">
        <title>In-depth cultivation of the pig gut microbiome towards novel bacterial diversity and tailored functional studies.</title>
        <authorList>
            <person name="Wylensek D."/>
            <person name="Hitch T.C.A."/>
            <person name="Clavel T."/>
        </authorList>
    </citation>
    <scope>NUCLEOTIDE SEQUENCE [LARGE SCALE GENOMIC DNA]</scope>
    <source>
        <strain evidence="14 15">Oil+RF-744-GAM-WT-6</strain>
    </source>
</reference>
<dbReference type="InterPro" id="IPR001206">
    <property type="entry name" value="Diacylglycerol_kinase_cat_dom"/>
</dbReference>
<keyword evidence="7 14" id="KW-0418">Kinase</keyword>
<evidence type="ECO:0000256" key="12">
    <source>
        <dbReference type="ARBA" id="ARBA00023264"/>
    </source>
</evidence>
<keyword evidence="10" id="KW-0443">Lipid metabolism</keyword>
<organism evidence="14 15">
    <name type="scientific">Stecheria intestinalis</name>
    <dbReference type="NCBI Taxonomy" id="2606630"/>
    <lineage>
        <taxon>Bacteria</taxon>
        <taxon>Bacillati</taxon>
        <taxon>Bacillota</taxon>
        <taxon>Erysipelotrichia</taxon>
        <taxon>Erysipelotrichales</taxon>
        <taxon>Erysipelotrichaceae</taxon>
        <taxon>Stecheria</taxon>
    </lineage>
</organism>
<keyword evidence="4" id="KW-0808">Transferase</keyword>
<evidence type="ECO:0000256" key="11">
    <source>
        <dbReference type="ARBA" id="ARBA00023209"/>
    </source>
</evidence>
<evidence type="ECO:0000256" key="5">
    <source>
        <dbReference type="ARBA" id="ARBA00022723"/>
    </source>
</evidence>
<dbReference type="GO" id="GO:0046872">
    <property type="term" value="F:metal ion binding"/>
    <property type="evidence" value="ECO:0007669"/>
    <property type="project" value="UniProtKB-KW"/>
</dbReference>
<dbReference type="InterPro" id="IPR005218">
    <property type="entry name" value="Diacylglycerol/lipid_kinase"/>
</dbReference>
<evidence type="ECO:0000313" key="14">
    <source>
        <dbReference type="EMBL" id="MSS58740.1"/>
    </source>
</evidence>